<sequence length="111" mass="12692">MRRWRTVRQYRPHAVRDDAEVRIDAVDCRVVLDTRRHIGEVSRLMLEVAVRHGDDMMTFGDFKELVLRVAADAGSVKAAIKRLNPQATASRLRYSSQGPICTKLRNVMNEA</sequence>
<protein>
    <submittedName>
        <fullName evidence="1">Uncharacterized protein</fullName>
    </submittedName>
</protein>
<proteinExistence type="predicted"/>
<dbReference type="AlphaFoldDB" id="A0A975RQR2"/>
<evidence type="ECO:0000313" key="2">
    <source>
        <dbReference type="Proteomes" id="UP000680805"/>
    </source>
</evidence>
<gene>
    <name evidence="1" type="ORF">KMZ68_14145</name>
</gene>
<dbReference type="RefSeq" id="WP_215611922.1">
    <property type="nucleotide sequence ID" value="NZ_CP076135.1"/>
</dbReference>
<accession>A0A975RQR2</accession>
<organism evidence="1 2">
    <name type="scientific">Bradyrhizobium sediminis</name>
    <dbReference type="NCBI Taxonomy" id="2840469"/>
    <lineage>
        <taxon>Bacteria</taxon>
        <taxon>Pseudomonadati</taxon>
        <taxon>Pseudomonadota</taxon>
        <taxon>Alphaproteobacteria</taxon>
        <taxon>Hyphomicrobiales</taxon>
        <taxon>Nitrobacteraceae</taxon>
        <taxon>Bradyrhizobium</taxon>
    </lineage>
</organism>
<evidence type="ECO:0000313" key="1">
    <source>
        <dbReference type="EMBL" id="QWG16184.1"/>
    </source>
</evidence>
<dbReference type="Proteomes" id="UP000680805">
    <property type="component" value="Chromosome"/>
</dbReference>
<name>A0A975RQR2_9BRAD</name>
<dbReference type="EMBL" id="CP076135">
    <property type="protein sequence ID" value="QWG16184.1"/>
    <property type="molecule type" value="Genomic_DNA"/>
</dbReference>
<dbReference type="KEGG" id="bsei:KMZ68_14145"/>
<reference evidence="1" key="1">
    <citation type="submission" date="2021-06" db="EMBL/GenBank/DDBJ databases">
        <title>Bradyrhizobium sp. S2-11-2 Genome sequencing.</title>
        <authorList>
            <person name="Jin L."/>
        </authorList>
    </citation>
    <scope>NUCLEOTIDE SEQUENCE</scope>
    <source>
        <strain evidence="1">S2-11-2</strain>
    </source>
</reference>